<dbReference type="InterPro" id="IPR001647">
    <property type="entry name" value="HTH_TetR"/>
</dbReference>
<keyword evidence="1 2" id="KW-0238">DNA-binding</keyword>
<feature type="domain" description="HTH tetR-type" evidence="3">
    <location>
        <begin position="11"/>
        <end position="71"/>
    </location>
</feature>
<evidence type="ECO:0000313" key="4">
    <source>
        <dbReference type="EMBL" id="NOU78937.1"/>
    </source>
</evidence>
<accession>A0ABX1YDE6</accession>
<dbReference type="Gene3D" id="1.10.357.10">
    <property type="entry name" value="Tetracycline Repressor, domain 2"/>
    <property type="match status" value="1"/>
</dbReference>
<reference evidence="4 5" key="1">
    <citation type="submission" date="2019-10" db="EMBL/GenBank/DDBJ databases">
        <title>Description of Paenibacillus terricola sp. nov.</title>
        <authorList>
            <person name="Carlier A."/>
            <person name="Qi S."/>
        </authorList>
    </citation>
    <scope>NUCLEOTIDE SEQUENCE [LARGE SCALE GENOMIC DNA]</scope>
    <source>
        <strain evidence="4 5">LMG 31459</strain>
    </source>
</reference>
<dbReference type="Proteomes" id="UP000596857">
    <property type="component" value="Unassembled WGS sequence"/>
</dbReference>
<sequence>MYRIGNDKRKIQSAKLICKGMEQLMTTQDYHAISVTQIINASGVGRATFYRLFDDKSDVVLYQMESVFDELIQRMRPHTDSSVAIISLFDIWLSQKDLFLSLLKANLYGEFQTRLSFIIGEKLTFIKEYLGLDERQWQYFIHVRAAMLFAALRVAITQFSEDNSQDIYYTLSALFGKQPVIFKS</sequence>
<dbReference type="Pfam" id="PF00440">
    <property type="entry name" value="TetR_N"/>
    <property type="match status" value="1"/>
</dbReference>
<evidence type="ECO:0000256" key="1">
    <source>
        <dbReference type="ARBA" id="ARBA00023125"/>
    </source>
</evidence>
<evidence type="ECO:0000256" key="2">
    <source>
        <dbReference type="PROSITE-ProRule" id="PRU00335"/>
    </source>
</evidence>
<dbReference type="InterPro" id="IPR009057">
    <property type="entry name" value="Homeodomain-like_sf"/>
</dbReference>
<protein>
    <submittedName>
        <fullName evidence="4">TetR family transcriptional regulator</fullName>
    </submittedName>
</protein>
<dbReference type="PROSITE" id="PS50977">
    <property type="entry name" value="HTH_TETR_2"/>
    <property type="match status" value="1"/>
</dbReference>
<comment type="caution">
    <text evidence="4">The sequence shown here is derived from an EMBL/GenBank/DDBJ whole genome shotgun (WGS) entry which is preliminary data.</text>
</comment>
<evidence type="ECO:0000259" key="3">
    <source>
        <dbReference type="PROSITE" id="PS50977"/>
    </source>
</evidence>
<gene>
    <name evidence="4" type="ORF">GC101_08570</name>
</gene>
<dbReference type="EMBL" id="WHOB01000021">
    <property type="protein sequence ID" value="NOU78937.1"/>
    <property type="molecule type" value="Genomic_DNA"/>
</dbReference>
<dbReference type="PANTHER" id="PTHR43479:SF7">
    <property type="entry name" value="TETR-FAMILY TRANSCRIPTIONAL REGULATOR"/>
    <property type="match status" value="1"/>
</dbReference>
<dbReference type="RefSeq" id="WP_171716878.1">
    <property type="nucleotide sequence ID" value="NZ_WHOB01000021.1"/>
</dbReference>
<dbReference type="PANTHER" id="PTHR43479">
    <property type="entry name" value="ACREF/ENVCD OPERON REPRESSOR-RELATED"/>
    <property type="match status" value="1"/>
</dbReference>
<keyword evidence="5" id="KW-1185">Reference proteome</keyword>
<name>A0ABX1YDE6_9BACL</name>
<dbReference type="SUPFAM" id="SSF46689">
    <property type="entry name" value="Homeodomain-like"/>
    <property type="match status" value="1"/>
</dbReference>
<organism evidence="4 5">
    <name type="scientific">Paenibacillus phytohabitans</name>
    <dbReference type="NCBI Taxonomy" id="2654978"/>
    <lineage>
        <taxon>Bacteria</taxon>
        <taxon>Bacillati</taxon>
        <taxon>Bacillota</taxon>
        <taxon>Bacilli</taxon>
        <taxon>Bacillales</taxon>
        <taxon>Paenibacillaceae</taxon>
        <taxon>Paenibacillus</taxon>
    </lineage>
</organism>
<evidence type="ECO:0000313" key="5">
    <source>
        <dbReference type="Proteomes" id="UP000596857"/>
    </source>
</evidence>
<proteinExistence type="predicted"/>
<feature type="DNA-binding region" description="H-T-H motif" evidence="2">
    <location>
        <begin position="34"/>
        <end position="53"/>
    </location>
</feature>
<dbReference type="InterPro" id="IPR050624">
    <property type="entry name" value="HTH-type_Tx_Regulator"/>
</dbReference>